<evidence type="ECO:0000313" key="2">
    <source>
        <dbReference type="EMBL" id="WVZ72580.1"/>
    </source>
</evidence>
<dbReference type="InterPro" id="IPR055357">
    <property type="entry name" value="LRR_At1g61320_AtMIF1"/>
</dbReference>
<proteinExistence type="predicted"/>
<feature type="domain" description="At1g61320/AtMIF1 LRR" evidence="1">
    <location>
        <begin position="64"/>
        <end position="452"/>
    </location>
</feature>
<accession>A0AAQ3WT39</accession>
<protein>
    <recommendedName>
        <fullName evidence="1">At1g61320/AtMIF1 LRR domain-containing protein</fullName>
    </recommendedName>
</protein>
<dbReference type="AlphaFoldDB" id="A0AAQ3WT39"/>
<reference evidence="2 3" key="1">
    <citation type="submission" date="2024-02" db="EMBL/GenBank/DDBJ databases">
        <title>High-quality chromosome-scale genome assembly of Pensacola bahiagrass (Paspalum notatum Flugge var. saurae).</title>
        <authorList>
            <person name="Vega J.M."/>
            <person name="Podio M."/>
            <person name="Orjuela J."/>
            <person name="Siena L.A."/>
            <person name="Pessino S.C."/>
            <person name="Combes M.C."/>
            <person name="Mariac C."/>
            <person name="Albertini E."/>
            <person name="Pupilli F."/>
            <person name="Ortiz J.P.A."/>
            <person name="Leblanc O."/>
        </authorList>
    </citation>
    <scope>NUCLEOTIDE SEQUENCE [LARGE SCALE GENOMIC DNA]</scope>
    <source>
        <strain evidence="2">R1</strain>
        <tissue evidence="2">Leaf</tissue>
    </source>
</reference>
<dbReference type="Pfam" id="PF23622">
    <property type="entry name" value="LRR_At1g61320_AtMIF1"/>
    <property type="match status" value="1"/>
</dbReference>
<dbReference type="Proteomes" id="UP001341281">
    <property type="component" value="Chromosome 04"/>
</dbReference>
<evidence type="ECO:0000313" key="3">
    <source>
        <dbReference type="Proteomes" id="UP001341281"/>
    </source>
</evidence>
<name>A0AAQ3WT39_PASNO</name>
<dbReference type="Gene3D" id="3.80.10.10">
    <property type="entry name" value="Ribonuclease Inhibitor"/>
    <property type="match status" value="1"/>
</dbReference>
<sequence length="462" mass="52002">MPMKDAARAACVSRTFLRSWTWRCHPSLTFSEEIFGLDKSLATEDNTTCYLVYMAERFLRDAHILQNHAGIGVKALKLELSNCINIDSCCLDGWLHIAVTPGIEELTLMCLDGIKLSEYDSRAHCYLTEVGTQFDAFTSVLVPSVPQSILLNLSSVGITGDELGIFLSKYFALEWLRLWHCNEIINLKIPCLLQRLSKLQVVECQWLQAIESYAPNLSIFHFDGYPVQISFGNPLPVKNLEMSFIYEYNGVSYARTNLLSMVPNVEALTIHSLHEIMNLKHLCRLTVHQLCRENSPVSSTNVCFESVSSSPAYDYRSLVSFLDASPSLETFILSTLHPRAMHDSIFGNPFHPRQTLEYCHERLKCMKINGFCSARSMVELVWHILENAPSLECLTLDTTNGAARCYLGKSDKCTKMPGNEILEARRGLSAVRTYISGKVPLSVKLNVVEPCSRCHAVKIQDV</sequence>
<keyword evidence="3" id="KW-1185">Reference proteome</keyword>
<dbReference type="PANTHER" id="PTHR34145:SF38">
    <property type="entry name" value="EXPRESSED PROTEIN"/>
    <property type="match status" value="1"/>
</dbReference>
<dbReference type="InterPro" id="IPR032675">
    <property type="entry name" value="LRR_dom_sf"/>
</dbReference>
<dbReference type="InterPro" id="IPR053772">
    <property type="entry name" value="At1g61320/At1g61330-like"/>
</dbReference>
<dbReference type="PANTHER" id="PTHR34145">
    <property type="entry name" value="OS02G0105600 PROTEIN"/>
    <property type="match status" value="1"/>
</dbReference>
<gene>
    <name evidence="2" type="ORF">U9M48_021014</name>
</gene>
<dbReference type="EMBL" id="CP144748">
    <property type="protein sequence ID" value="WVZ72580.1"/>
    <property type="molecule type" value="Genomic_DNA"/>
</dbReference>
<evidence type="ECO:0000259" key="1">
    <source>
        <dbReference type="Pfam" id="PF23622"/>
    </source>
</evidence>
<organism evidence="2 3">
    <name type="scientific">Paspalum notatum var. saurae</name>
    <dbReference type="NCBI Taxonomy" id="547442"/>
    <lineage>
        <taxon>Eukaryota</taxon>
        <taxon>Viridiplantae</taxon>
        <taxon>Streptophyta</taxon>
        <taxon>Embryophyta</taxon>
        <taxon>Tracheophyta</taxon>
        <taxon>Spermatophyta</taxon>
        <taxon>Magnoliopsida</taxon>
        <taxon>Liliopsida</taxon>
        <taxon>Poales</taxon>
        <taxon>Poaceae</taxon>
        <taxon>PACMAD clade</taxon>
        <taxon>Panicoideae</taxon>
        <taxon>Andropogonodae</taxon>
        <taxon>Paspaleae</taxon>
        <taxon>Paspalinae</taxon>
        <taxon>Paspalum</taxon>
    </lineage>
</organism>